<dbReference type="PROSITE" id="PS50003">
    <property type="entry name" value="PH_DOMAIN"/>
    <property type="match status" value="1"/>
</dbReference>
<dbReference type="RefSeq" id="XP_009546251.1">
    <property type="nucleotide sequence ID" value="XM_009547956.1"/>
</dbReference>
<dbReference type="InterPro" id="IPR011993">
    <property type="entry name" value="PH-like_dom_sf"/>
</dbReference>
<organism evidence="3 4">
    <name type="scientific">Heterobasidion irregulare (strain TC 32-1)</name>
    <dbReference type="NCBI Taxonomy" id="747525"/>
    <lineage>
        <taxon>Eukaryota</taxon>
        <taxon>Fungi</taxon>
        <taxon>Dikarya</taxon>
        <taxon>Basidiomycota</taxon>
        <taxon>Agaricomycotina</taxon>
        <taxon>Agaricomycetes</taxon>
        <taxon>Russulales</taxon>
        <taxon>Bondarzewiaceae</taxon>
        <taxon>Heterobasidion</taxon>
        <taxon>Heterobasidion annosum species complex</taxon>
    </lineage>
</organism>
<dbReference type="Gene3D" id="2.30.29.30">
    <property type="entry name" value="Pleckstrin-homology domain (PH domain)/Phosphotyrosine-binding domain (PTB)"/>
    <property type="match status" value="1"/>
</dbReference>
<keyword evidence="4" id="KW-1185">Reference proteome</keyword>
<feature type="region of interest" description="Disordered" evidence="1">
    <location>
        <begin position="253"/>
        <end position="282"/>
    </location>
</feature>
<dbReference type="PANTHER" id="PTHR38700:SF1">
    <property type="entry name" value="PH DOMAIN-CONTAINING PROTEIN"/>
    <property type="match status" value="1"/>
</dbReference>
<dbReference type="Pfam" id="PF21989">
    <property type="entry name" value="RA_2"/>
    <property type="match status" value="1"/>
</dbReference>
<dbReference type="PANTHER" id="PTHR38700">
    <property type="entry name" value="YALI0E22418P"/>
    <property type="match status" value="1"/>
</dbReference>
<dbReference type="STRING" id="747525.W4K959"/>
<dbReference type="SUPFAM" id="SSF50729">
    <property type="entry name" value="PH domain-like"/>
    <property type="match status" value="1"/>
</dbReference>
<dbReference type="InterPro" id="IPR001849">
    <property type="entry name" value="PH_domain"/>
</dbReference>
<sequence length="309" mass="34440">MPPAEVLNTLAVNSASLGFQVTSREVKTQVAWQQRIFIGDMQRFNMVEIGPSTTAKEVLDMLDRQGQLEQWVGSGSWMLYEVAQDFGMERPIRNFEIVSDVINSWDKDRTVNALITRKTHMAAVLHPSAMPTSSPVCSGYVEYESKKGKWNKRWLELREHSLWLSKRDTGKDATFVCSLSNFDAYQMTRPHKAPKTFVFAAKSTDNLHFFENTADYVHVFSCGDKDGENWLQKILLARSYMINQERHIITSQGASASASASSGGSKLARAGTRKGQRPAQPLVAVSAPLSAMNTPMAAVFEPGSLLSKR</sequence>
<evidence type="ECO:0000313" key="3">
    <source>
        <dbReference type="EMBL" id="ETW81621.1"/>
    </source>
</evidence>
<feature type="domain" description="PH" evidence="2">
    <location>
        <begin position="134"/>
        <end position="239"/>
    </location>
</feature>
<dbReference type="SMART" id="SM00233">
    <property type="entry name" value="PH"/>
    <property type="match status" value="1"/>
</dbReference>
<dbReference type="SUPFAM" id="SSF54236">
    <property type="entry name" value="Ubiquitin-like"/>
    <property type="match status" value="1"/>
</dbReference>
<reference evidence="3 4" key="1">
    <citation type="journal article" date="2012" name="New Phytol.">
        <title>Insight into trade-off between wood decay and parasitism from the genome of a fungal forest pathogen.</title>
        <authorList>
            <person name="Olson A."/>
            <person name="Aerts A."/>
            <person name="Asiegbu F."/>
            <person name="Belbahri L."/>
            <person name="Bouzid O."/>
            <person name="Broberg A."/>
            <person name="Canback B."/>
            <person name="Coutinho P.M."/>
            <person name="Cullen D."/>
            <person name="Dalman K."/>
            <person name="Deflorio G."/>
            <person name="van Diepen L.T."/>
            <person name="Dunand C."/>
            <person name="Duplessis S."/>
            <person name="Durling M."/>
            <person name="Gonthier P."/>
            <person name="Grimwood J."/>
            <person name="Fossdal C.G."/>
            <person name="Hansson D."/>
            <person name="Henrissat B."/>
            <person name="Hietala A."/>
            <person name="Himmelstrand K."/>
            <person name="Hoffmeister D."/>
            <person name="Hogberg N."/>
            <person name="James T.Y."/>
            <person name="Karlsson M."/>
            <person name="Kohler A."/>
            <person name="Kues U."/>
            <person name="Lee Y.H."/>
            <person name="Lin Y.C."/>
            <person name="Lind M."/>
            <person name="Lindquist E."/>
            <person name="Lombard V."/>
            <person name="Lucas S."/>
            <person name="Lunden K."/>
            <person name="Morin E."/>
            <person name="Murat C."/>
            <person name="Park J."/>
            <person name="Raffaello T."/>
            <person name="Rouze P."/>
            <person name="Salamov A."/>
            <person name="Schmutz J."/>
            <person name="Solheim H."/>
            <person name="Stahlberg J."/>
            <person name="Velez H."/>
            <person name="de Vries R.P."/>
            <person name="Wiebenga A."/>
            <person name="Woodward S."/>
            <person name="Yakovlev I."/>
            <person name="Garbelotto M."/>
            <person name="Martin F."/>
            <person name="Grigoriev I.V."/>
            <person name="Stenlid J."/>
        </authorList>
    </citation>
    <scope>NUCLEOTIDE SEQUENCE [LARGE SCALE GENOMIC DNA]</scope>
    <source>
        <strain evidence="3 4">TC 32-1</strain>
    </source>
</reference>
<dbReference type="AlphaFoldDB" id="W4K959"/>
<dbReference type="Proteomes" id="UP000030671">
    <property type="component" value="Unassembled WGS sequence"/>
</dbReference>
<dbReference type="InParanoid" id="W4K959"/>
<gene>
    <name evidence="3" type="ORF">HETIRDRAFT_434133</name>
</gene>
<dbReference type="Gene3D" id="3.10.20.90">
    <property type="entry name" value="Phosphatidylinositol 3-kinase Catalytic Subunit, Chain A, domain 1"/>
    <property type="match status" value="1"/>
</dbReference>
<name>W4K959_HETIT</name>
<feature type="compositionally biased region" description="Low complexity" evidence="1">
    <location>
        <begin position="253"/>
        <end position="270"/>
    </location>
</feature>
<protein>
    <recommendedName>
        <fullName evidence="2">PH domain-containing protein</fullName>
    </recommendedName>
</protein>
<evidence type="ECO:0000259" key="2">
    <source>
        <dbReference type="PROSITE" id="PS50003"/>
    </source>
</evidence>
<dbReference type="KEGG" id="hir:HETIRDRAFT_434133"/>
<dbReference type="OrthoDB" id="43122at2759"/>
<dbReference type="InterPro" id="IPR029071">
    <property type="entry name" value="Ubiquitin-like_domsf"/>
</dbReference>
<evidence type="ECO:0000313" key="4">
    <source>
        <dbReference type="Proteomes" id="UP000030671"/>
    </source>
</evidence>
<dbReference type="EMBL" id="KI925458">
    <property type="protein sequence ID" value="ETW81621.1"/>
    <property type="molecule type" value="Genomic_DNA"/>
</dbReference>
<evidence type="ECO:0000256" key="1">
    <source>
        <dbReference type="SAM" id="MobiDB-lite"/>
    </source>
</evidence>
<proteinExistence type="predicted"/>
<dbReference type="eggNOG" id="ENOG502S3MD">
    <property type="taxonomic scope" value="Eukaryota"/>
</dbReference>
<dbReference type="GeneID" id="20674726"/>
<accession>W4K959</accession>
<dbReference type="HOGENOM" id="CLU_062867_0_0_1"/>